<evidence type="ECO:0000313" key="1">
    <source>
        <dbReference type="EMBL" id="OPC76936.1"/>
    </source>
</evidence>
<dbReference type="Proteomes" id="UP000190037">
    <property type="component" value="Unassembled WGS sequence"/>
</dbReference>
<reference evidence="1 2" key="1">
    <citation type="submission" date="2017-03" db="EMBL/GenBank/DDBJ databases">
        <title>Draft genome sequence of Streptomyces scabrisporus NF3, endophyte isolated from Amphipterygium adstringens.</title>
        <authorList>
            <person name="Vazquez M."/>
            <person name="Ceapa C.D."/>
            <person name="Rodriguez Luna D."/>
            <person name="Sanchez Esquivel S."/>
        </authorList>
    </citation>
    <scope>NUCLEOTIDE SEQUENCE [LARGE SCALE GENOMIC DNA]</scope>
    <source>
        <strain evidence="1 2">NF3</strain>
    </source>
</reference>
<evidence type="ECO:0000313" key="2">
    <source>
        <dbReference type="Proteomes" id="UP000190037"/>
    </source>
</evidence>
<sequence>MGGLRYFGRCTCSPTCLLTAPRGSPCSFVAELERDADVVMWLWLDATATTVTHIEIIDGRTLGPAARQSK</sequence>
<comment type="caution">
    <text evidence="1">The sequence shown here is derived from an EMBL/GenBank/DDBJ whole genome shotgun (WGS) entry which is preliminary data.</text>
</comment>
<gene>
    <name evidence="1" type="ORF">B4N89_40790</name>
</gene>
<name>A0A1T3NJ99_9ACTN</name>
<proteinExistence type="predicted"/>
<dbReference type="AlphaFoldDB" id="A0A1T3NJ99"/>
<accession>A0A1T3NJ99</accession>
<protein>
    <submittedName>
        <fullName evidence="1">Uncharacterized protein</fullName>
    </submittedName>
</protein>
<dbReference type="EMBL" id="MWQN01000004">
    <property type="protein sequence ID" value="OPC76936.1"/>
    <property type="molecule type" value="Genomic_DNA"/>
</dbReference>
<organism evidence="1 2">
    <name type="scientific">Embleya scabrispora</name>
    <dbReference type="NCBI Taxonomy" id="159449"/>
    <lineage>
        <taxon>Bacteria</taxon>
        <taxon>Bacillati</taxon>
        <taxon>Actinomycetota</taxon>
        <taxon>Actinomycetes</taxon>
        <taxon>Kitasatosporales</taxon>
        <taxon>Streptomycetaceae</taxon>
        <taxon>Embleya</taxon>
    </lineage>
</organism>
<keyword evidence="2" id="KW-1185">Reference proteome</keyword>